<feature type="domain" description="Sushi" evidence="6">
    <location>
        <begin position="200"/>
        <end position="260"/>
    </location>
</feature>
<dbReference type="EMBL" id="BMAW01116230">
    <property type="protein sequence ID" value="GFT69768.1"/>
    <property type="molecule type" value="Genomic_DNA"/>
</dbReference>
<feature type="domain" description="Sushi" evidence="6">
    <location>
        <begin position="320"/>
        <end position="379"/>
    </location>
</feature>
<gene>
    <name evidence="7" type="primary">Svep1_29</name>
    <name evidence="7" type="ORF">NPIL_445101</name>
</gene>
<dbReference type="InterPro" id="IPR035976">
    <property type="entry name" value="Sushi/SCR/CCP_sf"/>
</dbReference>
<dbReference type="InterPro" id="IPR050350">
    <property type="entry name" value="Compl-Cell_Adhes-Reg"/>
</dbReference>
<evidence type="ECO:0000313" key="7">
    <source>
        <dbReference type="EMBL" id="GFT69768.1"/>
    </source>
</evidence>
<evidence type="ECO:0000256" key="2">
    <source>
        <dbReference type="ARBA" id="ARBA00022737"/>
    </source>
</evidence>
<evidence type="ECO:0000313" key="8">
    <source>
        <dbReference type="Proteomes" id="UP000887013"/>
    </source>
</evidence>
<protein>
    <submittedName>
        <fullName evidence="7">Sushi, von Willebrand factor type A, EGF and pentraxin domain-containing protein 1</fullName>
    </submittedName>
</protein>
<feature type="domain" description="Sushi" evidence="6">
    <location>
        <begin position="560"/>
        <end position="618"/>
    </location>
</feature>
<feature type="domain" description="Sushi" evidence="6">
    <location>
        <begin position="619"/>
        <end position="679"/>
    </location>
</feature>
<feature type="domain" description="Sushi" evidence="6">
    <location>
        <begin position="21"/>
        <end position="80"/>
    </location>
</feature>
<sequence>KKFIRCQSNTKWSPSPQCEIRFCPIPKLSKVLKFQENCSSKIIGEKCSVKCRNPLEKLIGEDFIKCQENGRWNRSPQCKMLFCPELKLNSVLKLQGNCSTKGIGEKCQVKCREGGSRMGPNYVTCKINATNLYWTSFPKCTCLDPVLPRDQKKSQNCLKKMPGEICNLKCSNKRSDIVGKKFIRCQSNTKWSPSPQCEIRFCPNPKLSKVLKLQENCSSKIIGEKCSVKCRNPLEKVIGEDFIKCQENGVWSPWTGECEYKFCPRPVLKFIYSVHSNCSYPSDGEKCELRCREGGNFIGPNYITCKRVGRRMLWGTFPICTCPNPVLPKDLKTTEDCSRKKFKDTCSLSCSTKNLTLVGNNLLRCQQSTKWSPLPQCKMRVCPNPKLNRVLKLQENCSSKIIGEKCFVKCRSPLEKLIGEDFIKCQENGVWSPWTGECEYKFCPRPVLKFIYSVHSNCSYPSDGEKCELRCREGGNFIGPNYITCKRVGRRMLWGTYPICTCPNPVLPKDLKTTEDCSRKKFKDTCSLSCSTKNLTLVGNNLLRCQQSTKWSPLPQCKMRVCPNPKLNRVLKLQENCSSKVIGDKCFVSCKESLILVGKDYIICQDNGRWSHSPQCKMLHCPTPKLNPHLRLQEKNCSSKAIGEKCLIECNNPFKMIGGIDFITCQENGVWSPLPERCV</sequence>
<feature type="disulfide bond" evidence="5">
    <location>
        <begin position="170"/>
        <end position="197"/>
    </location>
</feature>
<feature type="disulfide bond" evidence="5">
    <location>
        <begin position="502"/>
        <end position="545"/>
    </location>
</feature>
<feature type="non-terminal residue" evidence="7">
    <location>
        <position position="1"/>
    </location>
</feature>
<keyword evidence="3 5" id="KW-1015">Disulfide bond</keyword>
<keyword evidence="1 5" id="KW-0768">Sushi</keyword>
<feature type="disulfide bond" evidence="5">
    <location>
        <begin position="530"/>
        <end position="557"/>
    </location>
</feature>
<keyword evidence="2" id="KW-0677">Repeat</keyword>
<feature type="disulfide bond" evidence="5">
    <location>
        <begin position="142"/>
        <end position="185"/>
    </location>
</feature>
<dbReference type="PANTHER" id="PTHR19325:SF560">
    <property type="entry name" value="SUSHI, VON WILLEBRAND FACTOR TYPE A, EGF AND PENTRAXIN DOMAIN-CONTAINING PROTEIN 1"/>
    <property type="match status" value="1"/>
</dbReference>
<comment type="caution">
    <text evidence="5">Lacks conserved residue(s) required for the propagation of feature annotation.</text>
</comment>
<comment type="caution">
    <text evidence="7">The sequence shown here is derived from an EMBL/GenBank/DDBJ whole genome shotgun (WGS) entry which is preliminary data.</text>
</comment>
<proteinExistence type="predicted"/>
<evidence type="ECO:0000256" key="5">
    <source>
        <dbReference type="PROSITE-ProRule" id="PRU00302"/>
    </source>
</evidence>
<dbReference type="Gene3D" id="2.10.70.10">
    <property type="entry name" value="Complement Module, domain 1"/>
    <property type="match status" value="7"/>
</dbReference>
<evidence type="ECO:0000256" key="4">
    <source>
        <dbReference type="ARBA" id="ARBA00023180"/>
    </source>
</evidence>
<dbReference type="Pfam" id="PF00084">
    <property type="entry name" value="Sushi"/>
    <property type="match status" value="4"/>
</dbReference>
<feature type="domain" description="Sushi" evidence="6">
    <location>
        <begin position="140"/>
        <end position="199"/>
    </location>
</feature>
<dbReference type="OrthoDB" id="6428875at2759"/>
<dbReference type="CDD" id="cd00033">
    <property type="entry name" value="CCP"/>
    <property type="match status" value="4"/>
</dbReference>
<dbReference type="PANTHER" id="PTHR19325">
    <property type="entry name" value="COMPLEMENT COMPONENT-RELATED SUSHI DOMAIN-CONTAINING"/>
    <property type="match status" value="1"/>
</dbReference>
<dbReference type="Proteomes" id="UP000887013">
    <property type="component" value="Unassembled WGS sequence"/>
</dbReference>
<organism evidence="7 8">
    <name type="scientific">Nephila pilipes</name>
    <name type="common">Giant wood spider</name>
    <name type="synonym">Nephila maculata</name>
    <dbReference type="NCBI Taxonomy" id="299642"/>
    <lineage>
        <taxon>Eukaryota</taxon>
        <taxon>Metazoa</taxon>
        <taxon>Ecdysozoa</taxon>
        <taxon>Arthropoda</taxon>
        <taxon>Chelicerata</taxon>
        <taxon>Arachnida</taxon>
        <taxon>Araneae</taxon>
        <taxon>Araneomorphae</taxon>
        <taxon>Entelegynae</taxon>
        <taxon>Araneoidea</taxon>
        <taxon>Nephilidae</taxon>
        <taxon>Nephila</taxon>
    </lineage>
</organism>
<dbReference type="PROSITE" id="PS50923">
    <property type="entry name" value="SUSHI"/>
    <property type="match status" value="8"/>
</dbReference>
<feature type="disulfide bond" evidence="5">
    <location>
        <begin position="51"/>
        <end position="78"/>
    </location>
</feature>
<evidence type="ECO:0000256" key="3">
    <source>
        <dbReference type="ARBA" id="ARBA00023157"/>
    </source>
</evidence>
<feature type="disulfide bond" evidence="5">
    <location>
        <begin position="202"/>
        <end position="245"/>
    </location>
</feature>
<reference evidence="7" key="1">
    <citation type="submission" date="2020-08" db="EMBL/GenBank/DDBJ databases">
        <title>Multicomponent nature underlies the extraordinary mechanical properties of spider dragline silk.</title>
        <authorList>
            <person name="Kono N."/>
            <person name="Nakamura H."/>
            <person name="Mori M."/>
            <person name="Yoshida Y."/>
            <person name="Ohtoshi R."/>
            <person name="Malay A.D."/>
            <person name="Moran D.A.P."/>
            <person name="Tomita M."/>
            <person name="Numata K."/>
            <person name="Arakawa K."/>
        </authorList>
    </citation>
    <scope>NUCLEOTIDE SEQUENCE</scope>
</reference>
<dbReference type="SMART" id="SM00032">
    <property type="entry name" value="CCP"/>
    <property type="match status" value="11"/>
</dbReference>
<name>A0A8X6PGG1_NEPPI</name>
<feature type="domain" description="Sushi" evidence="6">
    <location>
        <begin position="500"/>
        <end position="559"/>
    </location>
</feature>
<feature type="disulfide bond" evidence="5">
    <location>
        <begin position="382"/>
        <end position="425"/>
    </location>
</feature>
<feature type="disulfide bond" evidence="5">
    <location>
        <begin position="322"/>
        <end position="365"/>
    </location>
</feature>
<feature type="domain" description="Sushi" evidence="6">
    <location>
        <begin position="380"/>
        <end position="440"/>
    </location>
</feature>
<accession>A0A8X6PGG1</accession>
<feature type="disulfide bond" evidence="5">
    <location>
        <begin position="23"/>
        <end position="66"/>
    </location>
</feature>
<dbReference type="SUPFAM" id="SSF57535">
    <property type="entry name" value="Complement control module/SCR domain"/>
    <property type="match status" value="8"/>
</dbReference>
<feature type="disulfide bond" evidence="5">
    <location>
        <begin position="350"/>
        <end position="377"/>
    </location>
</feature>
<keyword evidence="8" id="KW-1185">Reference proteome</keyword>
<evidence type="ECO:0000259" key="6">
    <source>
        <dbReference type="PROSITE" id="PS50923"/>
    </source>
</evidence>
<dbReference type="InterPro" id="IPR000436">
    <property type="entry name" value="Sushi_SCR_CCP_dom"/>
</dbReference>
<keyword evidence="4" id="KW-0325">Glycoprotein</keyword>
<evidence type="ECO:0000256" key="1">
    <source>
        <dbReference type="ARBA" id="ARBA00022659"/>
    </source>
</evidence>
<dbReference type="AlphaFoldDB" id="A0A8X6PGG1"/>